<dbReference type="AlphaFoldDB" id="A0A6A5VRM3"/>
<dbReference type="EMBL" id="ML976668">
    <property type="protein sequence ID" value="KAF1975907.1"/>
    <property type="molecule type" value="Genomic_DNA"/>
</dbReference>
<evidence type="ECO:0000313" key="1">
    <source>
        <dbReference type="EMBL" id="KAF1975907.1"/>
    </source>
</evidence>
<proteinExistence type="predicted"/>
<feature type="non-terminal residue" evidence="1">
    <location>
        <position position="74"/>
    </location>
</feature>
<sequence length="74" mass="8195">ATPTPTPTTLLGFCEQEAGGYKNYCPQCLYRCEGQTTYVDQCFESTFMTINYYDSQCWQHGGSGCADRAVAIVC</sequence>
<evidence type="ECO:0000313" key="2">
    <source>
        <dbReference type="Proteomes" id="UP000800036"/>
    </source>
</evidence>
<name>A0A6A5VRM3_9PLEO</name>
<keyword evidence="2" id="KW-1185">Reference proteome</keyword>
<accession>A0A6A5VRM3</accession>
<feature type="non-terminal residue" evidence="1">
    <location>
        <position position="1"/>
    </location>
</feature>
<dbReference type="OrthoDB" id="2281372at2759"/>
<dbReference type="Proteomes" id="UP000800036">
    <property type="component" value="Unassembled WGS sequence"/>
</dbReference>
<reference evidence="1" key="1">
    <citation type="journal article" date="2020" name="Stud. Mycol.">
        <title>101 Dothideomycetes genomes: a test case for predicting lifestyles and emergence of pathogens.</title>
        <authorList>
            <person name="Haridas S."/>
            <person name="Albert R."/>
            <person name="Binder M."/>
            <person name="Bloem J."/>
            <person name="Labutti K."/>
            <person name="Salamov A."/>
            <person name="Andreopoulos B."/>
            <person name="Baker S."/>
            <person name="Barry K."/>
            <person name="Bills G."/>
            <person name="Bluhm B."/>
            <person name="Cannon C."/>
            <person name="Castanera R."/>
            <person name="Culley D."/>
            <person name="Daum C."/>
            <person name="Ezra D."/>
            <person name="Gonzalez J."/>
            <person name="Henrissat B."/>
            <person name="Kuo A."/>
            <person name="Liang C."/>
            <person name="Lipzen A."/>
            <person name="Lutzoni F."/>
            <person name="Magnuson J."/>
            <person name="Mondo S."/>
            <person name="Nolan M."/>
            <person name="Ohm R."/>
            <person name="Pangilinan J."/>
            <person name="Park H.-J."/>
            <person name="Ramirez L."/>
            <person name="Alfaro M."/>
            <person name="Sun H."/>
            <person name="Tritt A."/>
            <person name="Yoshinaga Y."/>
            <person name="Zwiers L.-H."/>
            <person name="Turgeon B."/>
            <person name="Goodwin S."/>
            <person name="Spatafora J."/>
            <person name="Crous P."/>
            <person name="Grigoriev I."/>
        </authorList>
    </citation>
    <scope>NUCLEOTIDE SEQUENCE</scope>
    <source>
        <strain evidence="1">CBS 107.79</strain>
    </source>
</reference>
<protein>
    <submittedName>
        <fullName evidence="1">Uncharacterized protein</fullName>
    </submittedName>
</protein>
<gene>
    <name evidence="1" type="ORF">BU23DRAFT_437553</name>
</gene>
<organism evidence="1 2">
    <name type="scientific">Bimuria novae-zelandiae CBS 107.79</name>
    <dbReference type="NCBI Taxonomy" id="1447943"/>
    <lineage>
        <taxon>Eukaryota</taxon>
        <taxon>Fungi</taxon>
        <taxon>Dikarya</taxon>
        <taxon>Ascomycota</taxon>
        <taxon>Pezizomycotina</taxon>
        <taxon>Dothideomycetes</taxon>
        <taxon>Pleosporomycetidae</taxon>
        <taxon>Pleosporales</taxon>
        <taxon>Massarineae</taxon>
        <taxon>Didymosphaeriaceae</taxon>
        <taxon>Bimuria</taxon>
    </lineage>
</organism>